<reference evidence="2 3" key="1">
    <citation type="submission" date="2017-05" db="EMBL/GenBank/DDBJ databases">
        <title>Bifidobacterium vansinderenii sp. nov.</title>
        <authorList>
            <person name="Lugli G.A."/>
            <person name="Duranti S."/>
            <person name="Mangifesta M."/>
        </authorList>
    </citation>
    <scope>NUCLEOTIDE SEQUENCE [LARGE SCALE GENOMIC DNA]</scope>
    <source>
        <strain evidence="2 3">Tam10B</strain>
    </source>
</reference>
<dbReference type="RefSeq" id="WP_093960104.1">
    <property type="nucleotide sequence ID" value="NZ_NEWD01000007.1"/>
</dbReference>
<dbReference type="Gene3D" id="1.20.120.1870">
    <property type="entry name" value="Fic/DOC protein, Fido domain"/>
    <property type="match status" value="1"/>
</dbReference>
<dbReference type="PANTHER" id="PTHR35810">
    <property type="entry name" value="CYTOPLASMIC PROTEIN-RELATED"/>
    <property type="match status" value="1"/>
</dbReference>
<dbReference type="OrthoDB" id="9802752at2"/>
<dbReference type="Pfam" id="PF02661">
    <property type="entry name" value="Fic"/>
    <property type="match status" value="1"/>
</dbReference>
<accession>A0A229VZE7</accession>
<proteinExistence type="predicted"/>
<dbReference type="SUPFAM" id="SSF140931">
    <property type="entry name" value="Fic-like"/>
    <property type="match status" value="1"/>
</dbReference>
<dbReference type="AlphaFoldDB" id="A0A229VZE7"/>
<keyword evidence="3" id="KW-1185">Reference proteome</keyword>
<evidence type="ECO:0000259" key="1">
    <source>
        <dbReference type="PROSITE" id="PS51459"/>
    </source>
</evidence>
<dbReference type="InterPro" id="IPR036597">
    <property type="entry name" value="Fido-like_dom_sf"/>
</dbReference>
<feature type="domain" description="Fido" evidence="1">
    <location>
        <begin position="171"/>
        <end position="311"/>
    </location>
</feature>
<dbReference type="Pfam" id="PF13310">
    <property type="entry name" value="Virulence_RhuM"/>
    <property type="match status" value="1"/>
</dbReference>
<dbReference type="PANTHER" id="PTHR35810:SF1">
    <property type="entry name" value="CYTOPLASMIC PROTEIN"/>
    <property type="match status" value="1"/>
</dbReference>
<dbReference type="EMBL" id="NEWD01000007">
    <property type="protein sequence ID" value="OXN00993.1"/>
    <property type="molecule type" value="Genomic_DNA"/>
</dbReference>
<sequence length="311" mass="35413">MTAEELKQQIELYESTDHTVHLDVKVDQDTVWLTQQQMALLFGRDVTTIRRHIKNAQTEELQGLPVSANFALTATDGKTYQVSHYNLDMVLSVGYRVKSKEGVYFRRWANSVLKRHLIEGYTINRQRLDALRTVVKVLQRSSEPEIAGTAEILNQYLPSLELLNEYDTGEILSPKGDESHWRLTYEDAMSFVRSMPFYTQSDLFGRERNGSFQGIVTGLYQTFSGEELYRSTQCKAANLLYQIVKDHPFSDGNKRCAAALFVYFLDRNGILRDGDKLLVEGNALTAMTLMIALSAPTEKDTMIALVENFLT</sequence>
<dbReference type="InterPro" id="IPR011204">
    <property type="entry name" value="Virulence_RhuM-like"/>
</dbReference>
<dbReference type="InterPro" id="IPR053737">
    <property type="entry name" value="Type_II_TA_Toxin"/>
</dbReference>
<protein>
    <submittedName>
        <fullName evidence="2">Virulence protein</fullName>
    </submittedName>
</protein>
<evidence type="ECO:0000313" key="3">
    <source>
        <dbReference type="Proteomes" id="UP000215433"/>
    </source>
</evidence>
<dbReference type="InterPro" id="IPR003812">
    <property type="entry name" value="Fido"/>
</dbReference>
<evidence type="ECO:0000313" key="2">
    <source>
        <dbReference type="EMBL" id="OXN00993.1"/>
    </source>
</evidence>
<comment type="caution">
    <text evidence="2">The sequence shown here is derived from an EMBL/GenBank/DDBJ whole genome shotgun (WGS) entry which is preliminary data.</text>
</comment>
<organism evidence="2 3">
    <name type="scientific">Bifidobacterium vansinderenii</name>
    <dbReference type="NCBI Taxonomy" id="1984871"/>
    <lineage>
        <taxon>Bacteria</taxon>
        <taxon>Bacillati</taxon>
        <taxon>Actinomycetota</taxon>
        <taxon>Actinomycetes</taxon>
        <taxon>Bifidobacteriales</taxon>
        <taxon>Bifidobacteriaceae</taxon>
        <taxon>Bifidobacterium</taxon>
    </lineage>
</organism>
<gene>
    <name evidence="2" type="ORF">Tam10B_0950</name>
</gene>
<name>A0A229VZE7_9BIFI</name>
<dbReference type="PROSITE" id="PS51459">
    <property type="entry name" value="FIDO"/>
    <property type="match status" value="1"/>
</dbReference>
<dbReference type="Proteomes" id="UP000215433">
    <property type="component" value="Unassembled WGS sequence"/>
</dbReference>